<dbReference type="EC" id="2.2.1.6" evidence="4 11"/>
<keyword evidence="10 11" id="KW-0100">Branched-chain amino acid biosynthesis</keyword>
<feature type="domain" description="Thiamine pyrophosphate enzyme N-terminal TPP-binding" evidence="14">
    <location>
        <begin position="3"/>
        <end position="116"/>
    </location>
</feature>
<dbReference type="InterPro" id="IPR045229">
    <property type="entry name" value="TPP_enz"/>
</dbReference>
<keyword evidence="5 11" id="KW-0028">Amino-acid biosynthesis</keyword>
<dbReference type="GO" id="GO:0003984">
    <property type="term" value="F:acetolactate synthase activity"/>
    <property type="evidence" value="ECO:0007669"/>
    <property type="project" value="UniProtKB-EC"/>
</dbReference>
<evidence type="ECO:0000256" key="5">
    <source>
        <dbReference type="ARBA" id="ARBA00022605"/>
    </source>
</evidence>
<dbReference type="InterPro" id="IPR039368">
    <property type="entry name" value="AHAS_TPP"/>
</dbReference>
<dbReference type="GO" id="GO:0030976">
    <property type="term" value="F:thiamine pyrophosphate binding"/>
    <property type="evidence" value="ECO:0007669"/>
    <property type="project" value="UniProtKB-UniRule"/>
</dbReference>
<name>A5GC69_GEOUR</name>
<dbReference type="AlphaFoldDB" id="A5GC69"/>
<evidence type="ECO:0000313" key="15">
    <source>
        <dbReference type="EMBL" id="ABQ24832.1"/>
    </source>
</evidence>
<dbReference type="GO" id="GO:0009099">
    <property type="term" value="P:L-valine biosynthetic process"/>
    <property type="evidence" value="ECO:0007669"/>
    <property type="project" value="UniProtKB-UniPathway"/>
</dbReference>
<dbReference type="NCBIfam" id="TIGR00118">
    <property type="entry name" value="acolac_lg"/>
    <property type="match status" value="1"/>
</dbReference>
<keyword evidence="9 11" id="KW-0786">Thiamine pyrophosphate</keyword>
<reference evidence="15 16" key="1">
    <citation type="submission" date="2007-05" db="EMBL/GenBank/DDBJ databases">
        <title>Complete sequence of Geobacter uraniireducens Rf4.</title>
        <authorList>
            <consortium name="US DOE Joint Genome Institute"/>
            <person name="Copeland A."/>
            <person name="Lucas S."/>
            <person name="Lapidus A."/>
            <person name="Barry K."/>
            <person name="Detter J.C."/>
            <person name="Glavina del Rio T."/>
            <person name="Hammon N."/>
            <person name="Israni S."/>
            <person name="Dalin E."/>
            <person name="Tice H."/>
            <person name="Pitluck S."/>
            <person name="Chertkov O."/>
            <person name="Brettin T."/>
            <person name="Bruce D."/>
            <person name="Han C."/>
            <person name="Schmutz J."/>
            <person name="Larimer F."/>
            <person name="Land M."/>
            <person name="Hauser L."/>
            <person name="Kyrpides N."/>
            <person name="Mikhailova N."/>
            <person name="Shelobolina E."/>
            <person name="Aklujkar M."/>
            <person name="Lovley D."/>
            <person name="Richardson P."/>
        </authorList>
    </citation>
    <scope>NUCLEOTIDE SEQUENCE [LARGE SCALE GENOMIC DNA]</scope>
    <source>
        <strain evidence="15 16">Rf4</strain>
    </source>
</reference>
<accession>A5GC69</accession>
<dbReference type="CDD" id="cd02015">
    <property type="entry name" value="TPP_AHAS"/>
    <property type="match status" value="1"/>
</dbReference>
<dbReference type="Gene3D" id="3.40.50.970">
    <property type="match status" value="2"/>
</dbReference>
<evidence type="ECO:0000256" key="10">
    <source>
        <dbReference type="ARBA" id="ARBA00023304"/>
    </source>
</evidence>
<dbReference type="FunFam" id="3.40.50.1220:FF:000008">
    <property type="entry name" value="Acetolactate synthase"/>
    <property type="match status" value="1"/>
</dbReference>
<comment type="catalytic activity">
    <reaction evidence="11">
        <text>2 pyruvate + H(+) = (2S)-2-acetolactate + CO2</text>
        <dbReference type="Rhea" id="RHEA:25249"/>
        <dbReference type="ChEBI" id="CHEBI:15361"/>
        <dbReference type="ChEBI" id="CHEBI:15378"/>
        <dbReference type="ChEBI" id="CHEBI:16526"/>
        <dbReference type="ChEBI" id="CHEBI:58476"/>
        <dbReference type="EC" id="2.2.1.6"/>
    </reaction>
</comment>
<dbReference type="OrthoDB" id="2254214at2"/>
<evidence type="ECO:0000313" key="16">
    <source>
        <dbReference type="Proteomes" id="UP000006695"/>
    </source>
</evidence>
<dbReference type="Gene3D" id="3.40.50.1220">
    <property type="entry name" value="TPP-binding domain"/>
    <property type="match status" value="1"/>
</dbReference>
<comment type="cofactor">
    <cofactor evidence="11">
        <name>Mg(2+)</name>
        <dbReference type="ChEBI" id="CHEBI:18420"/>
    </cofactor>
    <text evidence="11">Binds 1 Mg(2+) ion per subunit.</text>
</comment>
<sequence>MKTGAQILLECLKREGVDTIFGYPGAKTLLVHDALYDDPDLRHILVRHEQGAAHAADGYARTTGKVGVCLTTSGPGATNLVTGIATAHMDSIPLVALTCQVATTDIGSDAFQEADMIGITRPITKHNYLVTDVKELAGIVHEAFSVARTLRPGPILIDLPSNVLAAKTVPVIPETVARRGYRSRVSVNDKQLKKAAEIINRAKRPLIYAGGGITLAGASAELRALAAKGGIPVTHTLMAIGVMDPASPLSIGMLGMYGAWHANRAVHDCDCLVAIGARFDDRVTGRLDGFAPRADIIHIDIDPSSIRKVTNRALPIVGDAKEAMALLAGLLEVRDRSAWQARIAAWEQEAPLPRPKREHLVPHEIMAALGEACGPTPIVASDVGLSQMWTANYLGFSAPRRFITSGGLGTMGYALPAAMGAVLGNPGETVIAITGDGAFQMNIQELATCAYYNIPVKTIVLNNGKLGMVRQFQNIFLKQRYAATDLGKHVDFCMVARGFGVEALRVSRKEELAPALRRAMAIAGPVVVDVEIDPDCYSFPMVPPGKSSVEMIFAPEDWQG</sequence>
<protein>
    <recommendedName>
        <fullName evidence="4 11">Acetolactate synthase</fullName>
        <ecNumber evidence="4 11">2.2.1.6</ecNumber>
    </recommendedName>
</protein>
<keyword evidence="6 11" id="KW-0808">Transferase</keyword>
<dbReference type="GO" id="GO:0009097">
    <property type="term" value="P:isoleucine biosynthetic process"/>
    <property type="evidence" value="ECO:0007669"/>
    <property type="project" value="UniProtKB-UniPathway"/>
</dbReference>
<comment type="pathway">
    <text evidence="2 11">Amino-acid biosynthesis; L-valine biosynthesis; L-valine from pyruvate: step 1/4.</text>
</comment>
<evidence type="ECO:0000256" key="1">
    <source>
        <dbReference type="ARBA" id="ARBA00004974"/>
    </source>
</evidence>
<dbReference type="InterPro" id="IPR011766">
    <property type="entry name" value="TPP_enzyme_TPP-bd"/>
</dbReference>
<evidence type="ECO:0000256" key="3">
    <source>
        <dbReference type="ARBA" id="ARBA00007812"/>
    </source>
</evidence>
<proteinExistence type="inferred from homology"/>
<dbReference type="SUPFAM" id="SSF52518">
    <property type="entry name" value="Thiamin diphosphate-binding fold (THDP-binding)"/>
    <property type="match status" value="2"/>
</dbReference>
<comment type="similarity">
    <text evidence="3 11">Belongs to the TPP enzyme family.</text>
</comment>
<dbReference type="RefSeq" id="WP_011937557.1">
    <property type="nucleotide sequence ID" value="NC_009483.1"/>
</dbReference>
<dbReference type="CDD" id="cd07035">
    <property type="entry name" value="TPP_PYR_POX_like"/>
    <property type="match status" value="1"/>
</dbReference>
<keyword evidence="16" id="KW-1185">Reference proteome</keyword>
<evidence type="ECO:0000256" key="9">
    <source>
        <dbReference type="ARBA" id="ARBA00023052"/>
    </source>
</evidence>
<dbReference type="GO" id="GO:0050660">
    <property type="term" value="F:flavin adenine dinucleotide binding"/>
    <property type="evidence" value="ECO:0007669"/>
    <property type="project" value="InterPro"/>
</dbReference>
<evidence type="ECO:0000259" key="12">
    <source>
        <dbReference type="Pfam" id="PF00205"/>
    </source>
</evidence>
<dbReference type="Pfam" id="PF00205">
    <property type="entry name" value="TPP_enzyme_M"/>
    <property type="match status" value="1"/>
</dbReference>
<feature type="domain" description="Thiamine pyrophosphate enzyme TPP-binding" evidence="13">
    <location>
        <begin position="382"/>
        <end position="530"/>
    </location>
</feature>
<dbReference type="KEGG" id="gur:Gura_0620"/>
<dbReference type="Pfam" id="PF02775">
    <property type="entry name" value="TPP_enzyme_C"/>
    <property type="match status" value="1"/>
</dbReference>
<dbReference type="InterPro" id="IPR012846">
    <property type="entry name" value="Acetolactate_synth_lsu"/>
</dbReference>
<evidence type="ECO:0000256" key="2">
    <source>
        <dbReference type="ARBA" id="ARBA00005025"/>
    </source>
</evidence>
<evidence type="ECO:0000256" key="4">
    <source>
        <dbReference type="ARBA" id="ARBA00013145"/>
    </source>
</evidence>
<dbReference type="InterPro" id="IPR029035">
    <property type="entry name" value="DHS-like_NAD/FAD-binding_dom"/>
</dbReference>
<dbReference type="InterPro" id="IPR000399">
    <property type="entry name" value="TPP-bd_CS"/>
</dbReference>
<keyword evidence="8 11" id="KW-0460">Magnesium</keyword>
<comment type="pathway">
    <text evidence="1 11">Amino-acid biosynthesis; L-isoleucine biosynthesis; L-isoleucine from 2-oxobutanoate: step 1/4.</text>
</comment>
<feature type="domain" description="Thiamine pyrophosphate enzyme central" evidence="12">
    <location>
        <begin position="192"/>
        <end position="325"/>
    </location>
</feature>
<dbReference type="GO" id="GO:0005948">
    <property type="term" value="C:acetolactate synthase complex"/>
    <property type="evidence" value="ECO:0007669"/>
    <property type="project" value="TreeGrafter"/>
</dbReference>
<dbReference type="SUPFAM" id="SSF52467">
    <property type="entry name" value="DHS-like NAD/FAD-binding domain"/>
    <property type="match status" value="1"/>
</dbReference>
<dbReference type="UniPathway" id="UPA00047">
    <property type="reaction ID" value="UER00055"/>
</dbReference>
<keyword evidence="7 11" id="KW-0479">Metal-binding</keyword>
<dbReference type="Pfam" id="PF02776">
    <property type="entry name" value="TPP_enzyme_N"/>
    <property type="match status" value="1"/>
</dbReference>
<dbReference type="FunFam" id="3.40.50.970:FF:000007">
    <property type="entry name" value="Acetolactate synthase"/>
    <property type="match status" value="1"/>
</dbReference>
<dbReference type="PROSITE" id="PS00187">
    <property type="entry name" value="TPP_ENZYMES"/>
    <property type="match status" value="1"/>
</dbReference>
<evidence type="ECO:0000256" key="7">
    <source>
        <dbReference type="ARBA" id="ARBA00022723"/>
    </source>
</evidence>
<dbReference type="InterPro" id="IPR012001">
    <property type="entry name" value="Thiamin_PyroP_enz_TPP-bd_dom"/>
</dbReference>
<comment type="cofactor">
    <cofactor evidence="11">
        <name>thiamine diphosphate</name>
        <dbReference type="ChEBI" id="CHEBI:58937"/>
    </cofactor>
    <text evidence="11">Binds 1 thiamine pyrophosphate per subunit.</text>
</comment>
<evidence type="ECO:0000256" key="8">
    <source>
        <dbReference type="ARBA" id="ARBA00022842"/>
    </source>
</evidence>
<dbReference type="UniPathway" id="UPA00049">
    <property type="reaction ID" value="UER00059"/>
</dbReference>
<evidence type="ECO:0000259" key="14">
    <source>
        <dbReference type="Pfam" id="PF02776"/>
    </source>
</evidence>
<dbReference type="EMBL" id="CP000698">
    <property type="protein sequence ID" value="ABQ24832.1"/>
    <property type="molecule type" value="Genomic_DNA"/>
</dbReference>
<dbReference type="GO" id="GO:0000287">
    <property type="term" value="F:magnesium ion binding"/>
    <property type="evidence" value="ECO:0007669"/>
    <property type="project" value="UniProtKB-UniRule"/>
</dbReference>
<dbReference type="HOGENOM" id="CLU_013748_1_2_7"/>
<dbReference type="PANTHER" id="PTHR18968">
    <property type="entry name" value="THIAMINE PYROPHOSPHATE ENZYMES"/>
    <property type="match status" value="1"/>
</dbReference>
<evidence type="ECO:0000256" key="6">
    <source>
        <dbReference type="ARBA" id="ARBA00022679"/>
    </source>
</evidence>
<gene>
    <name evidence="15" type="ordered locus">Gura_0620</name>
</gene>
<organism evidence="15 16">
    <name type="scientific">Geotalea uraniireducens (strain Rf4)</name>
    <name type="common">Geobacter uraniireducens</name>
    <dbReference type="NCBI Taxonomy" id="351605"/>
    <lineage>
        <taxon>Bacteria</taxon>
        <taxon>Pseudomonadati</taxon>
        <taxon>Thermodesulfobacteriota</taxon>
        <taxon>Desulfuromonadia</taxon>
        <taxon>Geobacterales</taxon>
        <taxon>Geobacteraceae</taxon>
        <taxon>Geotalea</taxon>
    </lineage>
</organism>
<dbReference type="InterPro" id="IPR012000">
    <property type="entry name" value="Thiamin_PyroP_enz_cen_dom"/>
</dbReference>
<evidence type="ECO:0000256" key="11">
    <source>
        <dbReference type="RuleBase" id="RU003591"/>
    </source>
</evidence>
<dbReference type="PANTHER" id="PTHR18968:SF13">
    <property type="entry name" value="ACETOLACTATE SYNTHASE CATALYTIC SUBUNIT, MITOCHONDRIAL"/>
    <property type="match status" value="1"/>
</dbReference>
<dbReference type="STRING" id="351605.Gura_0620"/>
<dbReference type="Proteomes" id="UP000006695">
    <property type="component" value="Chromosome"/>
</dbReference>
<evidence type="ECO:0000259" key="13">
    <source>
        <dbReference type="Pfam" id="PF02775"/>
    </source>
</evidence>
<dbReference type="InterPro" id="IPR029061">
    <property type="entry name" value="THDP-binding"/>
</dbReference>